<dbReference type="PANTHER" id="PTHR28004:SF2">
    <property type="entry name" value="D-SERINE DEHYDRATASE"/>
    <property type="match status" value="1"/>
</dbReference>
<sequence>MRRHHLPTPSLLLDEARLRRNIARLDERLRAPGVALRPHCKTCKSMDVARLCMVSPQGPITVSTLAEAEYFAEHGVTDICYAVGVTPGKLARALALRQRGIRLSLLLDSAESARQLAAFARERKHIFDLLLEIDCDGHRSGLRPDDPELTETAALLAGAGQNLMGVLTHAGSAYDLPNPGPEVFAALAEQERGAAVRAAQRLREAGHACPVVSVGSTPTAFYGENFTGVSEVRAGVYMFQDLVMAGLGVCRPEDIALSVLCTVIGRRKDSGNLVVDAGWMALSRDTGLPGRFAREGYGLVCDADGKPLPGLRVAETNQEHGIIAACEGLCPPLPVGTLLRVLPVHACATAAAFDAYHVCRGQEITAVWPRCRGW</sequence>
<dbReference type="RefSeq" id="WP_062251745.1">
    <property type="nucleotide sequence ID" value="NZ_CP014229.1"/>
</dbReference>
<dbReference type="AlphaFoldDB" id="A0A0X8JIP3"/>
<evidence type="ECO:0000256" key="2">
    <source>
        <dbReference type="ARBA" id="ARBA00023239"/>
    </source>
</evidence>
<feature type="domain" description="D-serine dehydratase-like" evidence="3">
    <location>
        <begin position="256"/>
        <end position="360"/>
    </location>
</feature>
<dbReference type="InterPro" id="IPR042208">
    <property type="entry name" value="D-ser_dehydrat-like_sf"/>
</dbReference>
<dbReference type="Pfam" id="PF01168">
    <property type="entry name" value="Ala_racemase_N"/>
    <property type="match status" value="1"/>
</dbReference>
<dbReference type="Pfam" id="PF14031">
    <property type="entry name" value="D-ser_dehydrat"/>
    <property type="match status" value="1"/>
</dbReference>
<comment type="similarity">
    <text evidence="1">Belongs to the DSD1 family.</text>
</comment>
<dbReference type="InterPro" id="IPR026956">
    <property type="entry name" value="D-ser_dehydrat-like_dom"/>
</dbReference>
<evidence type="ECO:0000259" key="3">
    <source>
        <dbReference type="SMART" id="SM01119"/>
    </source>
</evidence>
<evidence type="ECO:0000313" key="5">
    <source>
        <dbReference type="Proteomes" id="UP000069241"/>
    </source>
</evidence>
<dbReference type="GO" id="GO:0008721">
    <property type="term" value="F:D-serine ammonia-lyase activity"/>
    <property type="evidence" value="ECO:0007669"/>
    <property type="project" value="TreeGrafter"/>
</dbReference>
<dbReference type="SMART" id="SM01119">
    <property type="entry name" value="D-ser_dehydrat"/>
    <property type="match status" value="1"/>
</dbReference>
<dbReference type="PANTHER" id="PTHR28004">
    <property type="entry name" value="ZGC:162816-RELATED"/>
    <property type="match status" value="1"/>
</dbReference>
<dbReference type="Proteomes" id="UP000069241">
    <property type="component" value="Chromosome"/>
</dbReference>
<dbReference type="GO" id="GO:0036088">
    <property type="term" value="P:D-serine catabolic process"/>
    <property type="evidence" value="ECO:0007669"/>
    <property type="project" value="TreeGrafter"/>
</dbReference>
<dbReference type="InterPro" id="IPR001608">
    <property type="entry name" value="Ala_racemase_N"/>
</dbReference>
<reference evidence="5" key="1">
    <citation type="submission" date="2016-02" db="EMBL/GenBank/DDBJ databases">
        <authorList>
            <person name="Holder M.E."/>
            <person name="Ajami N.J."/>
            <person name="Petrosino J.F."/>
        </authorList>
    </citation>
    <scope>NUCLEOTIDE SEQUENCE [LARGE SCALE GENOMIC DNA]</scope>
    <source>
        <strain evidence="5">CCUG 45958</strain>
    </source>
</reference>
<protein>
    <submittedName>
        <fullName evidence="4">Alanine racemase</fullName>
    </submittedName>
</protein>
<dbReference type="InterPro" id="IPR051466">
    <property type="entry name" value="D-amino_acid_metab_enzyme"/>
</dbReference>
<proteinExistence type="inferred from homology"/>
<evidence type="ECO:0000256" key="1">
    <source>
        <dbReference type="ARBA" id="ARBA00005323"/>
    </source>
</evidence>
<keyword evidence="2" id="KW-0456">Lyase</keyword>
<dbReference type="STRING" id="44742.AXF13_04085"/>
<keyword evidence="5" id="KW-1185">Reference proteome</keyword>
<organism evidence="4 5">
    <name type="scientific">Desulfovibrio fairfieldensis</name>
    <dbReference type="NCBI Taxonomy" id="44742"/>
    <lineage>
        <taxon>Bacteria</taxon>
        <taxon>Pseudomonadati</taxon>
        <taxon>Thermodesulfobacteriota</taxon>
        <taxon>Desulfovibrionia</taxon>
        <taxon>Desulfovibrionales</taxon>
        <taxon>Desulfovibrionaceae</taxon>
        <taxon>Desulfovibrio</taxon>
    </lineage>
</organism>
<accession>A0A0X8JIP3</accession>
<dbReference type="SUPFAM" id="SSF51419">
    <property type="entry name" value="PLP-binding barrel"/>
    <property type="match status" value="1"/>
</dbReference>
<dbReference type="KEGG" id="dfi:AXF13_04085"/>
<evidence type="ECO:0000313" key="4">
    <source>
        <dbReference type="EMBL" id="AMD89357.1"/>
    </source>
</evidence>
<dbReference type="Gene3D" id="2.40.37.20">
    <property type="entry name" value="D-serine dehydratase-like domain"/>
    <property type="match status" value="1"/>
</dbReference>
<dbReference type="Gene3D" id="3.20.20.10">
    <property type="entry name" value="Alanine racemase"/>
    <property type="match status" value="1"/>
</dbReference>
<dbReference type="InterPro" id="IPR029066">
    <property type="entry name" value="PLP-binding_barrel"/>
</dbReference>
<dbReference type="EMBL" id="CP014229">
    <property type="protein sequence ID" value="AMD89357.1"/>
    <property type="molecule type" value="Genomic_DNA"/>
</dbReference>
<gene>
    <name evidence="4" type="ORF">AXF13_04085</name>
</gene>
<name>A0A0X8JIP3_9BACT</name>